<sequence>MTKHYRTRLEFTWDDSQYQDGDFTPQKLEPVVTEWLAQHGFDPNTTHDFDATVDEPFSYGFTGMTSEQLIALLVHIASAFPDVHFYARGAGESFGDMWLREFHKGKTIFSAGPYQTGNQEIEKKRGWFDRLFR</sequence>
<protein>
    <recommendedName>
        <fullName evidence="3">Phage associated protein</fullName>
    </recommendedName>
</protein>
<gene>
    <name evidence="1" type="ORF">NCTC10296_02367</name>
</gene>
<reference evidence="1 2" key="1">
    <citation type="submission" date="2018-12" db="EMBL/GenBank/DDBJ databases">
        <authorList>
            <consortium name="Pathogen Informatics"/>
        </authorList>
    </citation>
    <scope>NUCLEOTIDE SEQUENCE [LARGE SCALE GENOMIC DNA]</scope>
    <source>
        <strain evidence="1 2">NCTC10296</strain>
    </source>
</reference>
<dbReference type="STRING" id="493.BWD07_04960"/>
<keyword evidence="2" id="KW-1185">Reference proteome</keyword>
<dbReference type="OrthoDB" id="8602280at2"/>
<accession>A0A448DBC4</accession>
<name>A0A448DBC4_9NEIS</name>
<dbReference type="KEGG" id="nci:NCTC10296_02367"/>
<dbReference type="AlphaFoldDB" id="A0A448DBC4"/>
<dbReference type="EMBL" id="LR134313">
    <property type="protein sequence ID" value="VEF03534.1"/>
    <property type="molecule type" value="Genomic_DNA"/>
</dbReference>
<evidence type="ECO:0000313" key="1">
    <source>
        <dbReference type="EMBL" id="VEF03534.1"/>
    </source>
</evidence>
<evidence type="ECO:0008006" key="3">
    <source>
        <dbReference type="Google" id="ProtNLM"/>
    </source>
</evidence>
<organism evidence="1 2">
    <name type="scientific">Neisseria canis</name>
    <dbReference type="NCBI Taxonomy" id="493"/>
    <lineage>
        <taxon>Bacteria</taxon>
        <taxon>Pseudomonadati</taxon>
        <taxon>Pseudomonadota</taxon>
        <taxon>Betaproteobacteria</taxon>
        <taxon>Neisseriales</taxon>
        <taxon>Neisseriaceae</taxon>
        <taxon>Neisseria</taxon>
    </lineage>
</organism>
<dbReference type="RefSeq" id="WP_085416273.1">
    <property type="nucleotide sequence ID" value="NZ_CAUJPY010000042.1"/>
</dbReference>
<dbReference type="Proteomes" id="UP000279284">
    <property type="component" value="Chromosome"/>
</dbReference>
<proteinExistence type="predicted"/>
<evidence type="ECO:0000313" key="2">
    <source>
        <dbReference type="Proteomes" id="UP000279284"/>
    </source>
</evidence>